<evidence type="ECO:0000313" key="4">
    <source>
        <dbReference type="Proteomes" id="UP001221757"/>
    </source>
</evidence>
<keyword evidence="2" id="KW-0732">Signal</keyword>
<evidence type="ECO:0000256" key="2">
    <source>
        <dbReference type="SAM" id="SignalP"/>
    </source>
</evidence>
<proteinExistence type="predicted"/>
<organism evidence="3 4">
    <name type="scientific">Mycena rosella</name>
    <name type="common">Pink bonnet</name>
    <name type="synonym">Agaricus rosellus</name>
    <dbReference type="NCBI Taxonomy" id="1033263"/>
    <lineage>
        <taxon>Eukaryota</taxon>
        <taxon>Fungi</taxon>
        <taxon>Dikarya</taxon>
        <taxon>Basidiomycota</taxon>
        <taxon>Agaricomycotina</taxon>
        <taxon>Agaricomycetes</taxon>
        <taxon>Agaricomycetidae</taxon>
        <taxon>Agaricales</taxon>
        <taxon>Marasmiineae</taxon>
        <taxon>Mycenaceae</taxon>
        <taxon>Mycena</taxon>
    </lineage>
</organism>
<reference evidence="3" key="1">
    <citation type="submission" date="2023-03" db="EMBL/GenBank/DDBJ databases">
        <title>Massive genome expansion in bonnet fungi (Mycena s.s.) driven by repeated elements and novel gene families across ecological guilds.</title>
        <authorList>
            <consortium name="Lawrence Berkeley National Laboratory"/>
            <person name="Harder C.B."/>
            <person name="Miyauchi S."/>
            <person name="Viragh M."/>
            <person name="Kuo A."/>
            <person name="Thoen E."/>
            <person name="Andreopoulos B."/>
            <person name="Lu D."/>
            <person name="Skrede I."/>
            <person name="Drula E."/>
            <person name="Henrissat B."/>
            <person name="Morin E."/>
            <person name="Kohler A."/>
            <person name="Barry K."/>
            <person name="LaButti K."/>
            <person name="Morin E."/>
            <person name="Salamov A."/>
            <person name="Lipzen A."/>
            <person name="Mereny Z."/>
            <person name="Hegedus B."/>
            <person name="Baldrian P."/>
            <person name="Stursova M."/>
            <person name="Weitz H."/>
            <person name="Taylor A."/>
            <person name="Grigoriev I.V."/>
            <person name="Nagy L.G."/>
            <person name="Martin F."/>
            <person name="Kauserud H."/>
        </authorList>
    </citation>
    <scope>NUCLEOTIDE SEQUENCE</scope>
    <source>
        <strain evidence="3">CBHHK067</strain>
    </source>
</reference>
<sequence length="107" mass="11265">MYPATILLSALALASAAHAATPTYELLQAPKIGAHQHEVPSYGSVSGPAGRPARVLEAEHRIPPAPPDTRHPQVSAAPPPPICVYTPHSLPIWDSTSTHDDEDPVAL</sequence>
<feature type="chain" id="PRO_5042284959" evidence="2">
    <location>
        <begin position="20"/>
        <end position="107"/>
    </location>
</feature>
<gene>
    <name evidence="3" type="ORF">B0H17DRAFT_1146524</name>
</gene>
<comment type="caution">
    <text evidence="3">The sequence shown here is derived from an EMBL/GenBank/DDBJ whole genome shotgun (WGS) entry which is preliminary data.</text>
</comment>
<dbReference type="AlphaFoldDB" id="A0AAD7CR55"/>
<feature type="region of interest" description="Disordered" evidence="1">
    <location>
        <begin position="61"/>
        <end position="80"/>
    </location>
</feature>
<evidence type="ECO:0000313" key="3">
    <source>
        <dbReference type="EMBL" id="KAJ7655331.1"/>
    </source>
</evidence>
<evidence type="ECO:0000256" key="1">
    <source>
        <dbReference type="SAM" id="MobiDB-lite"/>
    </source>
</evidence>
<protein>
    <submittedName>
        <fullName evidence="3">Uncharacterized protein</fullName>
    </submittedName>
</protein>
<dbReference type="EMBL" id="JARKIE010000313">
    <property type="protein sequence ID" value="KAJ7655331.1"/>
    <property type="molecule type" value="Genomic_DNA"/>
</dbReference>
<keyword evidence="4" id="KW-1185">Reference proteome</keyword>
<feature type="signal peptide" evidence="2">
    <location>
        <begin position="1"/>
        <end position="19"/>
    </location>
</feature>
<accession>A0AAD7CR55</accession>
<dbReference type="Proteomes" id="UP001221757">
    <property type="component" value="Unassembled WGS sequence"/>
</dbReference>
<name>A0AAD7CR55_MYCRO</name>